<evidence type="ECO:0000259" key="2">
    <source>
        <dbReference type="Pfam" id="PF01989"/>
    </source>
</evidence>
<name>A0A940YAC1_9BURK</name>
<dbReference type="InterPro" id="IPR002840">
    <property type="entry name" value="PMDh-S-like_dom"/>
</dbReference>
<dbReference type="Pfam" id="PF01989">
    <property type="entry name" value="AcnX_swivel_put"/>
    <property type="match status" value="1"/>
</dbReference>
<keyword evidence="4" id="KW-1185">Reference proteome</keyword>
<comment type="caution">
    <text evidence="3">The sequence shown here is derived from an EMBL/GenBank/DDBJ whole genome shotgun (WGS) entry which is preliminary data.</text>
</comment>
<dbReference type="Proteomes" id="UP000676246">
    <property type="component" value="Unassembled WGS sequence"/>
</dbReference>
<organism evidence="3 4">
    <name type="scientific">Ideonella alba</name>
    <dbReference type="NCBI Taxonomy" id="2824118"/>
    <lineage>
        <taxon>Bacteria</taxon>
        <taxon>Pseudomonadati</taxon>
        <taxon>Pseudomonadota</taxon>
        <taxon>Betaproteobacteria</taxon>
        <taxon>Burkholderiales</taxon>
        <taxon>Sphaerotilaceae</taxon>
        <taxon>Ideonella</taxon>
    </lineage>
</organism>
<feature type="domain" description="Phosphomevalonate dehydratase small subunit-like" evidence="2">
    <location>
        <begin position="37"/>
        <end position="107"/>
    </location>
</feature>
<dbReference type="AlphaFoldDB" id="A0A940YAC1"/>
<reference evidence="3 4" key="1">
    <citation type="submission" date="2021-04" db="EMBL/GenBank/DDBJ databases">
        <title>The genome sequence of Ideonella sp. 3Y2.</title>
        <authorList>
            <person name="Liu Y."/>
        </authorList>
    </citation>
    <scope>NUCLEOTIDE SEQUENCE [LARGE SCALE GENOMIC DNA]</scope>
    <source>
        <strain evidence="3 4">3Y2</strain>
    </source>
</reference>
<dbReference type="RefSeq" id="WP_210851571.1">
    <property type="nucleotide sequence ID" value="NZ_JAGQDD010000001.1"/>
</dbReference>
<accession>A0A940YAC1</accession>
<gene>
    <name evidence="3" type="ORF">KAK03_02415</name>
</gene>
<keyword evidence="1" id="KW-0456">Lyase</keyword>
<dbReference type="Gene3D" id="3.50.30.10">
    <property type="entry name" value="Phosphohistidine domain"/>
    <property type="match status" value="1"/>
</dbReference>
<proteinExistence type="predicted"/>
<dbReference type="GO" id="GO:0016829">
    <property type="term" value="F:lyase activity"/>
    <property type="evidence" value="ECO:0007669"/>
    <property type="project" value="UniProtKB-KW"/>
</dbReference>
<protein>
    <submittedName>
        <fullName evidence="3">DUF126 domain-containing protein</fullName>
    </submittedName>
</protein>
<evidence type="ECO:0000256" key="1">
    <source>
        <dbReference type="ARBA" id="ARBA00023239"/>
    </source>
</evidence>
<sequence length="148" mass="15638">MEQKHTYTGTARSKGRTAGEALVCDMNLSWAPCSVVNDGTIRAFGNKLNGQSVKDKIVVYPTVTGSTSGSFGLLFKVKEAHTGPKALICRDVHYIDIAGAIASDIPAIDGLNADPLEVIQSGDWVEIVADEVGKPATVTVTRHRAANA</sequence>
<evidence type="ECO:0000313" key="3">
    <source>
        <dbReference type="EMBL" id="MBQ0929321.1"/>
    </source>
</evidence>
<dbReference type="SUPFAM" id="SSF52016">
    <property type="entry name" value="LeuD/IlvD-like"/>
    <property type="match status" value="1"/>
</dbReference>
<dbReference type="EMBL" id="JAGQDD010000001">
    <property type="protein sequence ID" value="MBQ0929321.1"/>
    <property type="molecule type" value="Genomic_DNA"/>
</dbReference>
<evidence type="ECO:0000313" key="4">
    <source>
        <dbReference type="Proteomes" id="UP000676246"/>
    </source>
</evidence>